<evidence type="ECO:0000256" key="3">
    <source>
        <dbReference type="ARBA" id="ARBA00022840"/>
    </source>
</evidence>
<gene>
    <name evidence="6" type="ORF">MUO14_11010</name>
</gene>
<dbReference type="Gene3D" id="3.40.50.300">
    <property type="entry name" value="P-loop containing nucleotide triphosphate hydrolases"/>
    <property type="match status" value="1"/>
</dbReference>
<dbReference type="PANTHER" id="PTHR42794">
    <property type="entry name" value="HEMIN IMPORT ATP-BINDING PROTEIN HMUV"/>
    <property type="match status" value="1"/>
</dbReference>
<dbReference type="CDD" id="cd03214">
    <property type="entry name" value="ABC_Iron-Siderophores_B12_Hemin"/>
    <property type="match status" value="1"/>
</dbReference>
<dbReference type="SUPFAM" id="SSF52540">
    <property type="entry name" value="P-loop containing nucleoside triphosphate hydrolases"/>
    <property type="match status" value="1"/>
</dbReference>
<reference evidence="6 7" key="1">
    <citation type="submission" date="2022-04" db="EMBL/GenBank/DDBJ databases">
        <title>Halobacillus sp. isolated from saltern.</title>
        <authorList>
            <person name="Won M."/>
            <person name="Lee C.-M."/>
            <person name="Woen H.-Y."/>
            <person name="Kwon S.-W."/>
        </authorList>
    </citation>
    <scope>NUCLEOTIDE SEQUENCE [LARGE SCALE GENOMIC DNA]</scope>
    <source>
        <strain evidence="6 7">SSTM10-2</strain>
    </source>
</reference>
<dbReference type="InterPro" id="IPR027417">
    <property type="entry name" value="P-loop_NTPase"/>
</dbReference>
<keyword evidence="1" id="KW-0813">Transport</keyword>
<evidence type="ECO:0000313" key="6">
    <source>
        <dbReference type="EMBL" id="UOQ95408.1"/>
    </source>
</evidence>
<dbReference type="PROSITE" id="PS50893">
    <property type="entry name" value="ABC_TRANSPORTER_2"/>
    <property type="match status" value="1"/>
</dbReference>
<dbReference type="SMART" id="SM00382">
    <property type="entry name" value="AAA"/>
    <property type="match status" value="1"/>
</dbReference>
<dbReference type="Pfam" id="PF00005">
    <property type="entry name" value="ABC_tran"/>
    <property type="match status" value="1"/>
</dbReference>
<accession>A0ABY4H4Q9</accession>
<dbReference type="RefSeq" id="WP_244755261.1">
    <property type="nucleotide sequence ID" value="NZ_CP095074.1"/>
</dbReference>
<keyword evidence="4" id="KW-1278">Translocase</keyword>
<name>A0ABY4H4Q9_9BACI</name>
<dbReference type="Pfam" id="PF01955">
    <property type="entry name" value="CbiZ"/>
    <property type="match status" value="1"/>
</dbReference>
<evidence type="ECO:0000313" key="7">
    <source>
        <dbReference type="Proteomes" id="UP000831880"/>
    </source>
</evidence>
<proteinExistence type="predicted"/>
<dbReference type="Proteomes" id="UP000831880">
    <property type="component" value="Chromosome"/>
</dbReference>
<evidence type="ECO:0000256" key="1">
    <source>
        <dbReference type="ARBA" id="ARBA00022448"/>
    </source>
</evidence>
<dbReference type="EMBL" id="CP095074">
    <property type="protein sequence ID" value="UOQ95408.1"/>
    <property type="molecule type" value="Genomic_DNA"/>
</dbReference>
<evidence type="ECO:0000256" key="4">
    <source>
        <dbReference type="ARBA" id="ARBA00022967"/>
    </source>
</evidence>
<keyword evidence="7" id="KW-1185">Reference proteome</keyword>
<evidence type="ECO:0000256" key="2">
    <source>
        <dbReference type="ARBA" id="ARBA00022741"/>
    </source>
</evidence>
<feature type="domain" description="ABC transporter" evidence="5">
    <location>
        <begin position="2"/>
        <end position="239"/>
    </location>
</feature>
<dbReference type="PANTHER" id="PTHR42794:SF1">
    <property type="entry name" value="HEMIN IMPORT ATP-BINDING PROTEIN HMUV"/>
    <property type="match status" value="1"/>
</dbReference>
<evidence type="ECO:0000259" key="5">
    <source>
        <dbReference type="PROSITE" id="PS50893"/>
    </source>
</evidence>
<dbReference type="InterPro" id="IPR003593">
    <property type="entry name" value="AAA+_ATPase"/>
</dbReference>
<organism evidence="6 7">
    <name type="scientific">Halobacillus shinanisalinarum</name>
    <dbReference type="NCBI Taxonomy" id="2932258"/>
    <lineage>
        <taxon>Bacteria</taxon>
        <taxon>Bacillati</taxon>
        <taxon>Bacillota</taxon>
        <taxon>Bacilli</taxon>
        <taxon>Bacillales</taxon>
        <taxon>Bacillaceae</taxon>
        <taxon>Halobacillus</taxon>
    </lineage>
</organism>
<dbReference type="InterPro" id="IPR003439">
    <property type="entry name" value="ABC_transporter-like_ATP-bd"/>
</dbReference>
<keyword evidence="2" id="KW-0547">Nucleotide-binding</keyword>
<sequence>MIQVTNMTGGYETKPIVDHVDFQVNRGEFFGVVGPNGSGKTTLFKLMSGILPLWEGEVVIDRKPLGHYPRKQLARKVATLPQVQQSFFSYNVYETVMMGRYAYQSGFFKQPTERDKEVVEHVLKQTGLTEMMSLPLNHLSGGERQRVYLAQALVQEPDVLLLDEPTNHLDFSYQKQLLDELKQLSLTSHLTVVSIFHDLNIASLYCDRLLLIDQGQITQIGKPEEVMQKPLLERVYHSSIDVHANPTLSSPQMNLLPDYFLDKTRAAITPALVEATEEKIVVRTPQLLKTFSSAVKGGGFGWYRNFINYHVDKSFNCESPSQFMIEKCQQWELTEHDTLAMITAAHLSDYSERFFLGDGVSILILVTAGLGNAVDVVHGDKRVEADQPGTVNTWVFIDGHLSEQAFIQGIVTATEAKTKAFSTCGIKDSLTNTEATGTSTDSIMIASTQTERQLEYAGPITFLGSKIGQMIYEATKEAIERYLERMKPQ</sequence>
<protein>
    <submittedName>
        <fullName evidence="6">Adenosylcobinamide amidohydrolase</fullName>
    </submittedName>
</protein>
<dbReference type="InterPro" id="IPR002808">
    <property type="entry name" value="AdoCbi_amidolase"/>
</dbReference>
<keyword evidence="3" id="KW-0067">ATP-binding</keyword>